<proteinExistence type="predicted"/>
<organism evidence="1 2">
    <name type="scientific">Methanomethylovorans hollandica (strain DSM 15978 / NBRC 107637 / DMS1)</name>
    <dbReference type="NCBI Taxonomy" id="867904"/>
    <lineage>
        <taxon>Archaea</taxon>
        <taxon>Methanobacteriati</taxon>
        <taxon>Methanobacteriota</taxon>
        <taxon>Stenosarchaea group</taxon>
        <taxon>Methanomicrobia</taxon>
        <taxon>Methanosarcinales</taxon>
        <taxon>Methanosarcinaceae</taxon>
        <taxon>Methanomethylovorans</taxon>
    </lineage>
</organism>
<dbReference type="EMBL" id="CP003362">
    <property type="protein sequence ID" value="AGB50224.1"/>
    <property type="molecule type" value="Genomic_DNA"/>
</dbReference>
<dbReference type="STRING" id="867904.Metho_2058"/>
<dbReference type="KEGG" id="mhz:Metho_2058"/>
<dbReference type="Proteomes" id="UP000010866">
    <property type="component" value="Chromosome"/>
</dbReference>
<dbReference type="GeneID" id="14406571"/>
<accession>L0L1R4</accession>
<keyword evidence="2" id="KW-1185">Reference proteome</keyword>
<gene>
    <name evidence="1" type="ordered locus">Metho_2058</name>
</gene>
<protein>
    <submittedName>
        <fullName evidence="1">Uncharacterized protein</fullName>
    </submittedName>
</protein>
<evidence type="ECO:0000313" key="1">
    <source>
        <dbReference type="EMBL" id="AGB50224.1"/>
    </source>
</evidence>
<reference evidence="2" key="1">
    <citation type="submission" date="2012-02" db="EMBL/GenBank/DDBJ databases">
        <title>Complete sequence of chromosome of Methanomethylovorans hollandica DSM 15978.</title>
        <authorList>
            <person name="Lucas S."/>
            <person name="Copeland A."/>
            <person name="Lapidus A."/>
            <person name="Glavina del Rio T."/>
            <person name="Dalin E."/>
            <person name="Tice H."/>
            <person name="Bruce D."/>
            <person name="Goodwin L."/>
            <person name="Pitluck S."/>
            <person name="Peters L."/>
            <person name="Mikhailova N."/>
            <person name="Held B."/>
            <person name="Kyrpides N."/>
            <person name="Mavromatis K."/>
            <person name="Ivanova N."/>
            <person name="Brettin T."/>
            <person name="Detter J.C."/>
            <person name="Han C."/>
            <person name="Larimer F."/>
            <person name="Land M."/>
            <person name="Hauser L."/>
            <person name="Markowitz V."/>
            <person name="Cheng J.-F."/>
            <person name="Hugenholtz P."/>
            <person name="Woyke T."/>
            <person name="Wu D."/>
            <person name="Spring S."/>
            <person name="Schroeder M."/>
            <person name="Brambilla E."/>
            <person name="Klenk H.-P."/>
            <person name="Eisen J.A."/>
        </authorList>
    </citation>
    <scope>NUCLEOTIDE SEQUENCE [LARGE SCALE GENOMIC DNA]</scope>
    <source>
        <strain evidence="2">DSM 15978 / NBRC 107637 / DMS1</strain>
    </source>
</reference>
<dbReference type="OrthoDB" id="124194at2157"/>
<name>L0L1R4_METHD</name>
<sequence>MRYTYQDSTDLPVQRDFIQDINDLIEIAGKVLSLENDAIDANEIELKAISSLESRIVDLEKFATDVKTYVSSISLNAESVEILDCHNAIIDACDESASIGLHNLKKELEQKKREHEVHISELEQKMLPMLNSLFEDGIYGATRKYSVRLDNGIMRGELKAFISGVEYESDLLYRNGPLFMREVHGNIQLPVWAKSGIIHKENKVKMVYVSEFMITNIDFDGISHLDLAFENKKQDQQFKIIFNSEDIQILQGSSDITTDKTLSQSIDMDRIGPLGTDVIKFLEMSIMSQKLQKVMLDGRDAVHNNEVFDCFKIIMERYGDVVRECIDRGFVKNEITIKIERTDGTRTEKYVTKEELFNKLAELGSEGLELASILNVE</sequence>
<dbReference type="HOGENOM" id="CLU_059500_0_0_2"/>
<dbReference type="AlphaFoldDB" id="L0L1R4"/>
<evidence type="ECO:0000313" key="2">
    <source>
        <dbReference type="Proteomes" id="UP000010866"/>
    </source>
</evidence>
<dbReference type="RefSeq" id="WP_015325389.1">
    <property type="nucleotide sequence ID" value="NC_019977.1"/>
</dbReference>